<comment type="caution">
    <text evidence="2">The sequence shown here is derived from an EMBL/GenBank/DDBJ whole genome shotgun (WGS) entry which is preliminary data.</text>
</comment>
<dbReference type="EMBL" id="BGPR01002249">
    <property type="protein sequence ID" value="GBM70397.1"/>
    <property type="molecule type" value="Genomic_DNA"/>
</dbReference>
<gene>
    <name evidence="2" type="ORF">AVEN_12222_1</name>
</gene>
<feature type="compositionally biased region" description="Polar residues" evidence="1">
    <location>
        <begin position="10"/>
        <end position="28"/>
    </location>
</feature>
<keyword evidence="3" id="KW-1185">Reference proteome</keyword>
<evidence type="ECO:0000313" key="3">
    <source>
        <dbReference type="Proteomes" id="UP000499080"/>
    </source>
</evidence>
<organism evidence="2 3">
    <name type="scientific">Araneus ventricosus</name>
    <name type="common">Orbweaver spider</name>
    <name type="synonym">Epeira ventricosa</name>
    <dbReference type="NCBI Taxonomy" id="182803"/>
    <lineage>
        <taxon>Eukaryota</taxon>
        <taxon>Metazoa</taxon>
        <taxon>Ecdysozoa</taxon>
        <taxon>Arthropoda</taxon>
        <taxon>Chelicerata</taxon>
        <taxon>Arachnida</taxon>
        <taxon>Araneae</taxon>
        <taxon>Araneomorphae</taxon>
        <taxon>Entelegynae</taxon>
        <taxon>Araneoidea</taxon>
        <taxon>Araneidae</taxon>
        <taxon>Araneus</taxon>
    </lineage>
</organism>
<protein>
    <submittedName>
        <fullName evidence="2">Uncharacterized protein</fullName>
    </submittedName>
</protein>
<accession>A0A4Y2HY06</accession>
<dbReference type="Proteomes" id="UP000499080">
    <property type="component" value="Unassembled WGS sequence"/>
</dbReference>
<name>A0A4Y2HY06_ARAVE</name>
<sequence length="80" mass="9046">MGLSWDRNFKPQSNVGEPSSPKFPTTPNGRCLTRGVKFNLDLSRYKADLLWNRVSKLKPSGPKLRRYHETTAALANSLKT</sequence>
<reference evidence="2 3" key="1">
    <citation type="journal article" date="2019" name="Sci. Rep.">
        <title>Orb-weaving spider Araneus ventricosus genome elucidates the spidroin gene catalogue.</title>
        <authorList>
            <person name="Kono N."/>
            <person name="Nakamura H."/>
            <person name="Ohtoshi R."/>
            <person name="Moran D.A.P."/>
            <person name="Shinohara A."/>
            <person name="Yoshida Y."/>
            <person name="Fujiwara M."/>
            <person name="Mori M."/>
            <person name="Tomita M."/>
            <person name="Arakawa K."/>
        </authorList>
    </citation>
    <scope>NUCLEOTIDE SEQUENCE [LARGE SCALE GENOMIC DNA]</scope>
</reference>
<feature type="region of interest" description="Disordered" evidence="1">
    <location>
        <begin position="1"/>
        <end position="28"/>
    </location>
</feature>
<proteinExistence type="predicted"/>
<evidence type="ECO:0000313" key="2">
    <source>
        <dbReference type="EMBL" id="GBM70397.1"/>
    </source>
</evidence>
<dbReference type="AlphaFoldDB" id="A0A4Y2HY06"/>
<evidence type="ECO:0000256" key="1">
    <source>
        <dbReference type="SAM" id="MobiDB-lite"/>
    </source>
</evidence>